<keyword evidence="7" id="KW-1185">Reference proteome</keyword>
<evidence type="ECO:0000256" key="3">
    <source>
        <dbReference type="ARBA" id="ARBA00022679"/>
    </source>
</evidence>
<accession>A0ABR1C5P2</accession>
<evidence type="ECO:0000256" key="5">
    <source>
        <dbReference type="ARBA" id="ARBA00023180"/>
    </source>
</evidence>
<comment type="subcellular location">
    <subcellularLocation>
        <location evidence="1">Membrane</location>
        <topology evidence="1">Single-pass type II membrane protein</topology>
    </subcellularLocation>
</comment>
<dbReference type="EMBL" id="JAVFWL010000002">
    <property type="protein sequence ID" value="KAK6732738.1"/>
    <property type="molecule type" value="Genomic_DNA"/>
</dbReference>
<evidence type="ECO:0000256" key="2">
    <source>
        <dbReference type="ARBA" id="ARBA00022676"/>
    </source>
</evidence>
<dbReference type="Pfam" id="PF02485">
    <property type="entry name" value="Branch"/>
    <property type="match status" value="1"/>
</dbReference>
<reference evidence="6 7" key="1">
    <citation type="submission" date="2023-08" db="EMBL/GenBank/DDBJ databases">
        <title>A Necator americanus chromosomal reference genome.</title>
        <authorList>
            <person name="Ilik V."/>
            <person name="Petrzelkova K.J."/>
            <person name="Pardy F."/>
            <person name="Fuh T."/>
            <person name="Niatou-Singa F.S."/>
            <person name="Gouil Q."/>
            <person name="Baker L."/>
            <person name="Ritchie M.E."/>
            <person name="Jex A.R."/>
            <person name="Gazzola D."/>
            <person name="Li H."/>
            <person name="Toshio Fujiwara R."/>
            <person name="Zhan B."/>
            <person name="Aroian R.V."/>
            <person name="Pafco B."/>
            <person name="Schwarz E.M."/>
        </authorList>
    </citation>
    <scope>NUCLEOTIDE SEQUENCE [LARGE SCALE GENOMIC DNA]</scope>
    <source>
        <strain evidence="6 7">Aroian</strain>
        <tissue evidence="6">Whole animal</tissue>
    </source>
</reference>
<dbReference type="PANTHER" id="PTHR46671:SF7">
    <property type="entry name" value="CORE-2_I-BRANCHING ENZYME"/>
    <property type="match status" value="1"/>
</dbReference>
<comment type="caution">
    <text evidence="6">The sequence shown here is derived from an EMBL/GenBank/DDBJ whole genome shotgun (WGS) entry which is preliminary data.</text>
</comment>
<evidence type="ECO:0000256" key="4">
    <source>
        <dbReference type="ARBA" id="ARBA00023136"/>
    </source>
</evidence>
<keyword evidence="2" id="KW-0328">Glycosyltransferase</keyword>
<gene>
    <name evidence="6" type="primary">Necator_chrII.g4643</name>
    <name evidence="6" type="ORF">RB195_016851</name>
</gene>
<sequence>MLATCFPNVVITKEEFNVDEYGHYMNHAHYACMQLLLQKQGWEYILLLQNHDVIIKSPYEMVEIYKLLDGANDVEISLPPEDRWDHNKSWDALSLHLFRNESEMSSSQLNATIKFAKGAVQASLSRAAVDWLVNIANLTTLINQLNEKPFGVDEILIESLQISDELDMPGRFTSECLMNGIQTPSVTRLSLWIYGTNELCKSQYARKSICIFGIEDLQSLSQYPHLMANKMLPEFDYAIVECVHEMIFNRTFLKQVDQPLNTDYYSNMINVKFNRNRKWPDPNYKLKCS</sequence>
<keyword evidence="3" id="KW-0808">Transferase</keyword>
<keyword evidence="4" id="KW-0472">Membrane</keyword>
<evidence type="ECO:0000313" key="6">
    <source>
        <dbReference type="EMBL" id="KAK6732738.1"/>
    </source>
</evidence>
<proteinExistence type="predicted"/>
<keyword evidence="5" id="KW-0325">Glycoprotein</keyword>
<dbReference type="Proteomes" id="UP001303046">
    <property type="component" value="Unassembled WGS sequence"/>
</dbReference>
<protein>
    <recommendedName>
        <fullName evidence="8">Core-2/I-Branching enzyme</fullName>
    </recommendedName>
</protein>
<evidence type="ECO:0000313" key="7">
    <source>
        <dbReference type="Proteomes" id="UP001303046"/>
    </source>
</evidence>
<organism evidence="6 7">
    <name type="scientific">Necator americanus</name>
    <name type="common">Human hookworm</name>
    <dbReference type="NCBI Taxonomy" id="51031"/>
    <lineage>
        <taxon>Eukaryota</taxon>
        <taxon>Metazoa</taxon>
        <taxon>Ecdysozoa</taxon>
        <taxon>Nematoda</taxon>
        <taxon>Chromadorea</taxon>
        <taxon>Rhabditida</taxon>
        <taxon>Rhabditina</taxon>
        <taxon>Rhabditomorpha</taxon>
        <taxon>Strongyloidea</taxon>
        <taxon>Ancylostomatidae</taxon>
        <taxon>Bunostominae</taxon>
        <taxon>Necator</taxon>
    </lineage>
</organism>
<dbReference type="InterPro" id="IPR003406">
    <property type="entry name" value="Glyco_trans_14"/>
</dbReference>
<evidence type="ECO:0000256" key="1">
    <source>
        <dbReference type="ARBA" id="ARBA00004606"/>
    </source>
</evidence>
<dbReference type="PANTHER" id="PTHR46671">
    <property type="entry name" value="PROTEIN CBG11221"/>
    <property type="match status" value="1"/>
</dbReference>
<name>A0ABR1C5P2_NECAM</name>
<evidence type="ECO:0008006" key="8">
    <source>
        <dbReference type="Google" id="ProtNLM"/>
    </source>
</evidence>